<dbReference type="InterPro" id="IPR050583">
    <property type="entry name" value="Mycobacterial_A85_antigen"/>
</dbReference>
<name>A0AB34AK22_STAUR</name>
<comment type="caution">
    <text evidence="1">The sequence shown here is derived from an EMBL/GenBank/DDBJ whole genome shotgun (WGS) entry which is preliminary data.</text>
</comment>
<dbReference type="Proteomes" id="UP000321839">
    <property type="component" value="Unassembled WGS sequence"/>
</dbReference>
<protein>
    <submittedName>
        <fullName evidence="1">Esterase</fullName>
    </submittedName>
</protein>
<gene>
    <name evidence="1" type="ORF">SCO02_16890</name>
</gene>
<sequence>MNIGTFKIHFQQHDIFVKLPKAYDEAKESGYSLILVQDGDELFKDIERDMILVGVQSNNRNQDYSPWETVVDGVHYKGEADAYILWMTKHLLPYLRKCFNISQRNEDICIAGASLGGLLALYTLFKSPENFGSYILISPSVWYPGFVQFMKQQTVIKDGKQIYWYVGALEGQQQFSMKQEMFLRTEFAVDILSELLFSDKAIFYYTTNRNGKHNVLYFKSYFAKAIKKLF</sequence>
<dbReference type="Pfam" id="PF00756">
    <property type="entry name" value="Esterase"/>
    <property type="match status" value="1"/>
</dbReference>
<evidence type="ECO:0000313" key="2">
    <source>
        <dbReference type="Proteomes" id="UP000321839"/>
    </source>
</evidence>
<dbReference type="AlphaFoldDB" id="A0AB34AK22"/>
<dbReference type="InterPro" id="IPR029058">
    <property type="entry name" value="AB_hydrolase_fold"/>
</dbReference>
<keyword evidence="2" id="KW-1185">Reference proteome</keyword>
<accession>A0AB34AK22</accession>
<reference evidence="1 2" key="1">
    <citation type="submission" date="2019-07" db="EMBL/GenBank/DDBJ databases">
        <title>Whole genome shotgun sequence of Staphylococcus cohnii subsp. urealyticus NBRC 109766.</title>
        <authorList>
            <person name="Hosoyama A."/>
            <person name="Uohara A."/>
            <person name="Ohji S."/>
            <person name="Ichikawa N."/>
        </authorList>
    </citation>
    <scope>NUCLEOTIDE SEQUENCE [LARGE SCALE GENOMIC DNA]</scope>
    <source>
        <strain evidence="1 2">NBRC 109766</strain>
    </source>
</reference>
<dbReference type="InterPro" id="IPR000801">
    <property type="entry name" value="Esterase-like"/>
</dbReference>
<dbReference type="Gene3D" id="3.40.50.1820">
    <property type="entry name" value="alpha/beta hydrolase"/>
    <property type="match status" value="1"/>
</dbReference>
<proteinExistence type="predicted"/>
<evidence type="ECO:0000313" key="1">
    <source>
        <dbReference type="EMBL" id="GEQ03248.1"/>
    </source>
</evidence>
<dbReference type="RefSeq" id="WP_073344280.1">
    <property type="nucleotide sequence ID" value="NZ_BKAW01000008.1"/>
</dbReference>
<dbReference type="PANTHER" id="PTHR48098">
    <property type="entry name" value="ENTEROCHELIN ESTERASE-RELATED"/>
    <property type="match status" value="1"/>
</dbReference>
<dbReference type="SUPFAM" id="SSF53474">
    <property type="entry name" value="alpha/beta-Hydrolases"/>
    <property type="match status" value="1"/>
</dbReference>
<dbReference type="EMBL" id="BKAW01000008">
    <property type="protein sequence ID" value="GEQ03248.1"/>
    <property type="molecule type" value="Genomic_DNA"/>
</dbReference>
<organism evidence="1 2">
    <name type="scientific">Staphylococcus ureilyticus</name>
    <name type="common">Staphylococcus cohnii subsp. urealyticus</name>
    <dbReference type="NCBI Taxonomy" id="94138"/>
    <lineage>
        <taxon>Bacteria</taxon>
        <taxon>Bacillati</taxon>
        <taxon>Bacillota</taxon>
        <taxon>Bacilli</taxon>
        <taxon>Bacillales</taxon>
        <taxon>Staphylococcaceae</taxon>
        <taxon>Staphylococcus</taxon>
        <taxon>Staphylococcus cohnii species complex</taxon>
    </lineage>
</organism>
<dbReference type="PANTHER" id="PTHR48098:SF6">
    <property type="entry name" value="FERRI-BACILLIBACTIN ESTERASE BESA"/>
    <property type="match status" value="1"/>
</dbReference>